<sequence>MSRLLILLTLMCGLTTAASAVELLLSHSAQRAPALPLDGQQVDGEIYVFVDAQADIASVDFSLDGRPLQTEEFPPWDLAGTDDDGNAFAFDTLSLEDGRHSIAATVNLHNGDSIPLHADVLVANEDAQLLVSDTVVFFNTFSEEPVQEEILISESNGAAHPIELDYYADWLVIDTEQDTTPDILTFEVDPSGLAPGLYDAEVYVTAQGYDPVVIEVSLAVGAN</sequence>
<proteinExistence type="predicted"/>
<evidence type="ECO:0000256" key="1">
    <source>
        <dbReference type="SAM" id="SignalP"/>
    </source>
</evidence>
<keyword evidence="3" id="KW-1185">Reference proteome</keyword>
<gene>
    <name evidence="2" type="ORF">SAMN02745129_0840</name>
</gene>
<keyword evidence="1" id="KW-0732">Signal</keyword>
<feature type="signal peptide" evidence="1">
    <location>
        <begin position="1"/>
        <end position="20"/>
    </location>
</feature>
<dbReference type="AlphaFoldDB" id="A0A1M5N0W0"/>
<reference evidence="2 3" key="1">
    <citation type="submission" date="2016-11" db="EMBL/GenBank/DDBJ databases">
        <authorList>
            <person name="Jaros S."/>
            <person name="Januszkiewicz K."/>
            <person name="Wedrychowicz H."/>
        </authorList>
    </citation>
    <scope>NUCLEOTIDE SEQUENCE [LARGE SCALE GENOMIC DNA]</scope>
    <source>
        <strain evidence="2 3">DSM 16917</strain>
    </source>
</reference>
<evidence type="ECO:0008006" key="4">
    <source>
        <dbReference type="Google" id="ProtNLM"/>
    </source>
</evidence>
<feature type="chain" id="PRO_5009912480" description="Ig-like domain (Group 3)" evidence="1">
    <location>
        <begin position="21"/>
        <end position="223"/>
    </location>
</feature>
<dbReference type="STRING" id="299255.SAMN02745129_0840"/>
<accession>A0A1M5N0W0</accession>
<name>A0A1M5N0W0_9GAMM</name>
<dbReference type="RefSeq" id="WP_067654303.1">
    <property type="nucleotide sequence ID" value="NZ_FQXG01000001.1"/>
</dbReference>
<protein>
    <recommendedName>
        <fullName evidence="4">Ig-like domain (Group 3)</fullName>
    </recommendedName>
</protein>
<dbReference type="Proteomes" id="UP000184268">
    <property type="component" value="Unassembled WGS sequence"/>
</dbReference>
<evidence type="ECO:0000313" key="2">
    <source>
        <dbReference type="EMBL" id="SHG82623.1"/>
    </source>
</evidence>
<organism evidence="2 3">
    <name type="scientific">Ferrimonas marina</name>
    <dbReference type="NCBI Taxonomy" id="299255"/>
    <lineage>
        <taxon>Bacteria</taxon>
        <taxon>Pseudomonadati</taxon>
        <taxon>Pseudomonadota</taxon>
        <taxon>Gammaproteobacteria</taxon>
        <taxon>Alteromonadales</taxon>
        <taxon>Ferrimonadaceae</taxon>
        <taxon>Ferrimonas</taxon>
    </lineage>
</organism>
<evidence type="ECO:0000313" key="3">
    <source>
        <dbReference type="Proteomes" id="UP000184268"/>
    </source>
</evidence>
<dbReference type="EMBL" id="FQXG01000001">
    <property type="protein sequence ID" value="SHG82623.1"/>
    <property type="molecule type" value="Genomic_DNA"/>
</dbReference>